<keyword evidence="3 6" id="KW-0479">Metal-binding</keyword>
<dbReference type="Pfam" id="PF00459">
    <property type="entry name" value="Inositol_P"/>
    <property type="match status" value="1"/>
</dbReference>
<feature type="binding site" evidence="6">
    <location>
        <position position="77"/>
    </location>
    <ligand>
        <name>Mg(2+)</name>
        <dbReference type="ChEBI" id="CHEBI:18420"/>
        <label>1</label>
        <note>catalytic</note>
    </ligand>
</feature>
<dbReference type="Gene3D" id="3.40.190.80">
    <property type="match status" value="1"/>
</dbReference>
<feature type="binding site" evidence="6">
    <location>
        <position position="295"/>
    </location>
    <ligand>
        <name>Mg(2+)</name>
        <dbReference type="ChEBI" id="CHEBI:18420"/>
        <label>1</label>
        <note>catalytic</note>
    </ligand>
</feature>
<dbReference type="PRINTS" id="PR00377">
    <property type="entry name" value="IMPHPHTASES"/>
</dbReference>
<evidence type="ECO:0000256" key="6">
    <source>
        <dbReference type="PIRSR" id="PIRSR600760-2"/>
    </source>
</evidence>
<feature type="binding site" evidence="6">
    <location>
        <position position="141"/>
    </location>
    <ligand>
        <name>Mg(2+)</name>
        <dbReference type="ChEBI" id="CHEBI:18420"/>
        <label>1</label>
        <note>catalytic</note>
    </ligand>
</feature>
<dbReference type="OrthoDB" id="411145at2759"/>
<evidence type="ECO:0000256" key="3">
    <source>
        <dbReference type="ARBA" id="ARBA00022723"/>
    </source>
</evidence>
<feature type="binding site" evidence="6">
    <location>
        <position position="144"/>
    </location>
    <ligand>
        <name>Mg(2+)</name>
        <dbReference type="ChEBI" id="CHEBI:18420"/>
        <label>1</label>
        <note>catalytic</note>
    </ligand>
</feature>
<dbReference type="RefSeq" id="XP_046116330.1">
    <property type="nucleotide sequence ID" value="XM_046258272.1"/>
</dbReference>
<dbReference type="EMBL" id="MU251262">
    <property type="protein sequence ID" value="KAG9252406.1"/>
    <property type="molecule type" value="Genomic_DNA"/>
</dbReference>
<dbReference type="Proteomes" id="UP000887229">
    <property type="component" value="Unassembled WGS sequence"/>
</dbReference>
<name>A0A9P8CP50_9HYPO</name>
<dbReference type="Gene3D" id="3.30.540.10">
    <property type="entry name" value="Fructose-1,6-Bisphosphatase, subunit A, domain 1"/>
    <property type="match status" value="1"/>
</dbReference>
<dbReference type="GO" id="GO:0046872">
    <property type="term" value="F:metal ion binding"/>
    <property type="evidence" value="ECO:0007669"/>
    <property type="project" value="UniProtKB-KW"/>
</dbReference>
<evidence type="ECO:0000313" key="8">
    <source>
        <dbReference type="Proteomes" id="UP000887229"/>
    </source>
</evidence>
<comment type="cofactor">
    <cofactor evidence="1 6">
        <name>Mg(2+)</name>
        <dbReference type="ChEBI" id="CHEBI:18420"/>
    </cofactor>
</comment>
<evidence type="ECO:0000256" key="4">
    <source>
        <dbReference type="ARBA" id="ARBA00022801"/>
    </source>
</evidence>
<gene>
    <name evidence="7" type="ORF">F5Z01DRAFT_227191</name>
</gene>
<dbReference type="AlphaFoldDB" id="A0A9P8CP50"/>
<protein>
    <recommendedName>
        <fullName evidence="9">3'(2'),5'-bisphosphate nucleotidase</fullName>
    </recommendedName>
</protein>
<reference evidence="7" key="1">
    <citation type="journal article" date="2021" name="IMA Fungus">
        <title>Genomic characterization of three marine fungi, including Emericellopsis atlantica sp. nov. with signatures of a generalist lifestyle and marine biomass degradation.</title>
        <authorList>
            <person name="Hagestad O.C."/>
            <person name="Hou L."/>
            <person name="Andersen J.H."/>
            <person name="Hansen E.H."/>
            <person name="Altermark B."/>
            <person name="Li C."/>
            <person name="Kuhnert E."/>
            <person name="Cox R.J."/>
            <person name="Crous P.W."/>
            <person name="Spatafora J.W."/>
            <person name="Lail K."/>
            <person name="Amirebrahimi M."/>
            <person name="Lipzen A."/>
            <person name="Pangilinan J."/>
            <person name="Andreopoulos W."/>
            <person name="Hayes R.D."/>
            <person name="Ng V."/>
            <person name="Grigoriev I.V."/>
            <person name="Jackson S.A."/>
            <person name="Sutton T.D.S."/>
            <person name="Dobson A.D.W."/>
            <person name="Rama T."/>
        </authorList>
    </citation>
    <scope>NUCLEOTIDE SEQUENCE</scope>
    <source>
        <strain evidence="7">TS7</strain>
    </source>
</reference>
<keyword evidence="4" id="KW-0378">Hydrolase</keyword>
<evidence type="ECO:0000313" key="7">
    <source>
        <dbReference type="EMBL" id="KAG9252406.1"/>
    </source>
</evidence>
<evidence type="ECO:0000256" key="5">
    <source>
        <dbReference type="ARBA" id="ARBA00022842"/>
    </source>
</evidence>
<dbReference type="GO" id="GO:0000103">
    <property type="term" value="P:sulfate assimilation"/>
    <property type="evidence" value="ECO:0007669"/>
    <property type="project" value="TreeGrafter"/>
</dbReference>
<dbReference type="InterPro" id="IPR000760">
    <property type="entry name" value="Inositol_monophosphatase-like"/>
</dbReference>
<organism evidence="7 8">
    <name type="scientific">Emericellopsis atlantica</name>
    <dbReference type="NCBI Taxonomy" id="2614577"/>
    <lineage>
        <taxon>Eukaryota</taxon>
        <taxon>Fungi</taxon>
        <taxon>Dikarya</taxon>
        <taxon>Ascomycota</taxon>
        <taxon>Pezizomycotina</taxon>
        <taxon>Sordariomycetes</taxon>
        <taxon>Hypocreomycetidae</taxon>
        <taxon>Hypocreales</taxon>
        <taxon>Bionectriaceae</taxon>
        <taxon>Emericellopsis</taxon>
    </lineage>
</organism>
<accession>A0A9P8CP50</accession>
<sequence>MDSPYRAELEVLHPLIRAASTLSEHIITTTLAPSPSSATGIVQKADHSPVTIADFAIQALLSSTVRTQFPSDAIVGEESAAQLREDASLLDKVVTALTWLAEQEGVEEAVTIPRDAEAICTIVDECGSSIPSAERRTWIFDPIDGTKTYMQGKLYAINAALVVDGEQAVGMVGCPKLNPKQASPVGDGDISSEGCVVFAVKGHGAWVQRLGKGNEPERLERHGQDLGLDDVRFTSCTTVSSSVPQLNANLLSRLNIASSNDLLPWVLRWISLALNMANTTVWVYKSLDRRGKVWDHAGAMLIFEETGGVVSDVNGKKVSVVGSRIMEGNFGFVAAPGGLHAKVLEQVWVVMREMGHEGLLGA</sequence>
<dbReference type="GeneID" id="70289175"/>
<dbReference type="SUPFAM" id="SSF56655">
    <property type="entry name" value="Carbohydrate phosphatase"/>
    <property type="match status" value="1"/>
</dbReference>
<dbReference type="PANTHER" id="PTHR43200">
    <property type="entry name" value="PHOSPHATASE"/>
    <property type="match status" value="1"/>
</dbReference>
<evidence type="ECO:0008006" key="9">
    <source>
        <dbReference type="Google" id="ProtNLM"/>
    </source>
</evidence>
<keyword evidence="8" id="KW-1185">Reference proteome</keyword>
<evidence type="ECO:0000256" key="1">
    <source>
        <dbReference type="ARBA" id="ARBA00001946"/>
    </source>
</evidence>
<dbReference type="PANTHER" id="PTHR43200:SF2">
    <property type="entry name" value="3'(2'),5'-BISPHOSPHATE NUCLEOTIDASE"/>
    <property type="match status" value="1"/>
</dbReference>
<dbReference type="InterPro" id="IPR051090">
    <property type="entry name" value="Inositol_monoP_superfamily"/>
</dbReference>
<dbReference type="GO" id="GO:0008441">
    <property type="term" value="F:3'(2'),5'-bisphosphate nucleotidase activity"/>
    <property type="evidence" value="ECO:0007669"/>
    <property type="project" value="TreeGrafter"/>
</dbReference>
<comment type="caution">
    <text evidence="7">The sequence shown here is derived from an EMBL/GenBank/DDBJ whole genome shotgun (WGS) entry which is preliminary data.</text>
</comment>
<feature type="binding site" evidence="6">
    <location>
        <position position="143"/>
    </location>
    <ligand>
        <name>Mg(2+)</name>
        <dbReference type="ChEBI" id="CHEBI:18420"/>
        <label>1</label>
        <note>catalytic</note>
    </ligand>
</feature>
<comment type="similarity">
    <text evidence="2">Belongs to the inositol monophosphatase superfamily.</text>
</comment>
<proteinExistence type="inferred from homology"/>
<evidence type="ECO:0000256" key="2">
    <source>
        <dbReference type="ARBA" id="ARBA00009759"/>
    </source>
</evidence>
<keyword evidence="5 6" id="KW-0460">Magnesium</keyword>